<accession>A0AAP0YMZ1</accession>
<evidence type="ECO:0000313" key="2">
    <source>
        <dbReference type="Proteomes" id="UP000032541"/>
    </source>
</evidence>
<evidence type="ECO:0000313" key="1">
    <source>
        <dbReference type="EMBL" id="KJJ88138.1"/>
    </source>
</evidence>
<gene>
    <name evidence="1" type="ORF">M573_101061</name>
</gene>
<organism evidence="1 2">
    <name type="scientific">Prevotella intermedia ZT</name>
    <dbReference type="NCBI Taxonomy" id="1347790"/>
    <lineage>
        <taxon>Bacteria</taxon>
        <taxon>Pseudomonadati</taxon>
        <taxon>Bacteroidota</taxon>
        <taxon>Bacteroidia</taxon>
        <taxon>Bacteroidales</taxon>
        <taxon>Prevotellaceae</taxon>
        <taxon>Prevotella</taxon>
    </lineage>
</organism>
<sequence>MTTITINDKKYNLKYSVRAMMMFEQVKGEMFSLKLLSDQYLFLYCLILAGDNKDNELTFDKLLDAIDKDPSIFSQYAKFMELETARQREMQDKNANQEGDTGKN</sequence>
<comment type="caution">
    <text evidence="1">The sequence shown here is derived from an EMBL/GenBank/DDBJ whole genome shotgun (WGS) entry which is preliminary data.</text>
</comment>
<dbReference type="RefSeq" id="WP_045166487.1">
    <property type="nucleotide sequence ID" value="NZ_ATMK01000001.1"/>
</dbReference>
<proteinExistence type="predicted"/>
<dbReference type="Proteomes" id="UP000032541">
    <property type="component" value="Unassembled WGS sequence"/>
</dbReference>
<protein>
    <recommendedName>
        <fullName evidence="3">Phage protein</fullName>
    </recommendedName>
</protein>
<evidence type="ECO:0008006" key="3">
    <source>
        <dbReference type="Google" id="ProtNLM"/>
    </source>
</evidence>
<name>A0AAP0YMZ1_PREIN</name>
<reference evidence="1 2" key="1">
    <citation type="journal article" date="2015" name="BMC Genomics">
        <title>Comparative genome analysis of Prevotella intermedia strain isolated from infected root canal reveals features related to pathogenicity and adaptation.</title>
        <authorList>
            <person name="Ruan Y."/>
            <person name="Shen L."/>
            <person name="Zou Y."/>
            <person name="Qi Z."/>
            <person name="Yin J."/>
            <person name="Jiang J."/>
            <person name="Guo L."/>
            <person name="He L."/>
            <person name="Chen Z."/>
            <person name="Tang Z."/>
            <person name="Qin S."/>
        </authorList>
    </citation>
    <scope>NUCLEOTIDE SEQUENCE [LARGE SCALE GENOMIC DNA]</scope>
    <source>
        <strain evidence="1 2">ZT</strain>
    </source>
</reference>
<dbReference type="AlphaFoldDB" id="A0AAP0YMZ1"/>
<dbReference type="EMBL" id="ATMK01000001">
    <property type="protein sequence ID" value="KJJ88138.1"/>
    <property type="molecule type" value="Genomic_DNA"/>
</dbReference>